<dbReference type="EMBL" id="CM035443">
    <property type="protein sequence ID" value="KAH7278730.1"/>
    <property type="molecule type" value="Genomic_DNA"/>
</dbReference>
<gene>
    <name evidence="2" type="ORF">KP509_38G053900</name>
</gene>
<dbReference type="OrthoDB" id="10562849at2759"/>
<proteinExistence type="predicted"/>
<evidence type="ECO:0000313" key="2">
    <source>
        <dbReference type="EMBL" id="KAH7278730.1"/>
    </source>
</evidence>
<feature type="compositionally biased region" description="Polar residues" evidence="1">
    <location>
        <begin position="8"/>
        <end position="22"/>
    </location>
</feature>
<name>A0A8T2Q512_CERRI</name>
<comment type="caution">
    <text evidence="2">The sequence shown here is derived from an EMBL/GenBank/DDBJ whole genome shotgun (WGS) entry which is preliminary data.</text>
</comment>
<evidence type="ECO:0000313" key="3">
    <source>
        <dbReference type="Proteomes" id="UP000825935"/>
    </source>
</evidence>
<dbReference type="AlphaFoldDB" id="A0A8T2Q512"/>
<sequence length="194" mass="20244">MGAGEKLAQTTSKGTGSKTAQTALADGASDGGGFFKQLRRSFTSVHRPADRQALSQADGAHKASGNGGFFVQLRRSLTSRRAGRSEVAVGGSAAAAPKPVGEVGGGVWGKRVKQGLSRPIKVVTDSYVACMLGISESGRVDSLGSMGFNNPRSPQRAFLNSASSRFDRSFSCPPPNHPALLRYPELYPSASSRS</sequence>
<keyword evidence="3" id="KW-1185">Reference proteome</keyword>
<organism evidence="2 3">
    <name type="scientific">Ceratopteris richardii</name>
    <name type="common">Triangle waterfern</name>
    <dbReference type="NCBI Taxonomy" id="49495"/>
    <lineage>
        <taxon>Eukaryota</taxon>
        <taxon>Viridiplantae</taxon>
        <taxon>Streptophyta</taxon>
        <taxon>Embryophyta</taxon>
        <taxon>Tracheophyta</taxon>
        <taxon>Polypodiopsida</taxon>
        <taxon>Polypodiidae</taxon>
        <taxon>Polypodiales</taxon>
        <taxon>Pteridineae</taxon>
        <taxon>Pteridaceae</taxon>
        <taxon>Parkerioideae</taxon>
        <taxon>Ceratopteris</taxon>
    </lineage>
</organism>
<dbReference type="Proteomes" id="UP000825935">
    <property type="component" value="Chromosome 38"/>
</dbReference>
<reference evidence="2" key="1">
    <citation type="submission" date="2021-08" db="EMBL/GenBank/DDBJ databases">
        <title>WGS assembly of Ceratopteris richardii.</title>
        <authorList>
            <person name="Marchant D.B."/>
            <person name="Chen G."/>
            <person name="Jenkins J."/>
            <person name="Shu S."/>
            <person name="Leebens-Mack J."/>
            <person name="Grimwood J."/>
            <person name="Schmutz J."/>
            <person name="Soltis P."/>
            <person name="Soltis D."/>
            <person name="Chen Z.-H."/>
        </authorList>
    </citation>
    <scope>NUCLEOTIDE SEQUENCE</scope>
    <source>
        <strain evidence="2">Whitten #5841</strain>
        <tissue evidence="2">Leaf</tissue>
    </source>
</reference>
<feature type="region of interest" description="Disordered" evidence="1">
    <location>
        <begin position="1"/>
        <end position="26"/>
    </location>
</feature>
<accession>A0A8T2Q512</accession>
<evidence type="ECO:0000256" key="1">
    <source>
        <dbReference type="SAM" id="MobiDB-lite"/>
    </source>
</evidence>
<protein>
    <submittedName>
        <fullName evidence="2">Uncharacterized protein</fullName>
    </submittedName>
</protein>